<dbReference type="PROSITE" id="PS51318">
    <property type="entry name" value="TAT"/>
    <property type="match status" value="1"/>
</dbReference>
<dbReference type="InterPro" id="IPR010869">
    <property type="entry name" value="DUF1501"/>
</dbReference>
<protein>
    <recommendedName>
        <fullName evidence="3">Sulfatase</fullName>
    </recommendedName>
</protein>
<dbReference type="RefSeq" id="WP_145048392.1">
    <property type="nucleotide sequence ID" value="NZ_CP036433.1"/>
</dbReference>
<gene>
    <name evidence="1" type="ORF">Pla8534_01910</name>
</gene>
<proteinExistence type="predicted"/>
<sequence length="440" mass="48050">MNTPSTNSNLCPRREHAFSRRALLHGAIAGGVAFGGFRRLFAAEQVAAARKNDKRVLLVFMSGGPSQFETWDPKPGQPTGGPHISIPTSMPGVHFDEFMPNLARLAHRMITVRSMTSSNGDHDQGGYVAQTAYNPSALVAPAPHWLSICAHEQPAADPGLPSYVMLGKDNFGSLHVPGSGYLGAPYQGLLCPGGGAGPEDLPAPSEEALADFQRREQLRSSFSKAFAQGRSAGLVQSHDGSFEQVGRLLQSADLFDISHESTSDFDRYGDSKLGRDCILARRLLERGVPFVRVQHQSGLAWDKHRRAFQSQRWITSEFDTAMGALIDDLIDRGLWDSTLLVLMGEFGRTPQIQGQGQPGRNHWTKCWSLAFGGCGLQEGVVVGSTNENGTDLADRPVTIHDLFATFYTALGVNPHKELEFENRPIPFIEDKLGQPMQEVF</sequence>
<evidence type="ECO:0000313" key="2">
    <source>
        <dbReference type="Proteomes" id="UP000317648"/>
    </source>
</evidence>
<dbReference type="PANTHER" id="PTHR43737:SF1">
    <property type="entry name" value="DUF1501 DOMAIN-CONTAINING PROTEIN"/>
    <property type="match status" value="1"/>
</dbReference>
<organism evidence="1 2">
    <name type="scientific">Lignipirellula cremea</name>
    <dbReference type="NCBI Taxonomy" id="2528010"/>
    <lineage>
        <taxon>Bacteria</taxon>
        <taxon>Pseudomonadati</taxon>
        <taxon>Planctomycetota</taxon>
        <taxon>Planctomycetia</taxon>
        <taxon>Pirellulales</taxon>
        <taxon>Pirellulaceae</taxon>
        <taxon>Lignipirellula</taxon>
    </lineage>
</organism>
<dbReference type="AlphaFoldDB" id="A0A518DKS7"/>
<dbReference type="InterPro" id="IPR017850">
    <property type="entry name" value="Alkaline_phosphatase_core_sf"/>
</dbReference>
<dbReference type="SUPFAM" id="SSF53649">
    <property type="entry name" value="Alkaline phosphatase-like"/>
    <property type="match status" value="1"/>
</dbReference>
<dbReference type="Pfam" id="PF07394">
    <property type="entry name" value="DUF1501"/>
    <property type="match status" value="1"/>
</dbReference>
<reference evidence="1 2" key="1">
    <citation type="submission" date="2019-02" db="EMBL/GenBank/DDBJ databases">
        <title>Deep-cultivation of Planctomycetes and their phenomic and genomic characterization uncovers novel biology.</title>
        <authorList>
            <person name="Wiegand S."/>
            <person name="Jogler M."/>
            <person name="Boedeker C."/>
            <person name="Pinto D."/>
            <person name="Vollmers J."/>
            <person name="Rivas-Marin E."/>
            <person name="Kohn T."/>
            <person name="Peeters S.H."/>
            <person name="Heuer A."/>
            <person name="Rast P."/>
            <person name="Oberbeckmann S."/>
            <person name="Bunk B."/>
            <person name="Jeske O."/>
            <person name="Meyerdierks A."/>
            <person name="Storesund J.E."/>
            <person name="Kallscheuer N."/>
            <person name="Luecker S."/>
            <person name="Lage O.M."/>
            <person name="Pohl T."/>
            <person name="Merkel B.J."/>
            <person name="Hornburger P."/>
            <person name="Mueller R.-W."/>
            <person name="Bruemmer F."/>
            <person name="Labrenz M."/>
            <person name="Spormann A.M."/>
            <person name="Op den Camp H."/>
            <person name="Overmann J."/>
            <person name="Amann R."/>
            <person name="Jetten M.S.M."/>
            <person name="Mascher T."/>
            <person name="Medema M.H."/>
            <person name="Devos D.P."/>
            <person name="Kaster A.-K."/>
            <person name="Ovreas L."/>
            <person name="Rohde M."/>
            <person name="Galperin M.Y."/>
            <person name="Jogler C."/>
        </authorList>
    </citation>
    <scope>NUCLEOTIDE SEQUENCE [LARGE SCALE GENOMIC DNA]</scope>
    <source>
        <strain evidence="1 2">Pla85_3_4</strain>
    </source>
</reference>
<dbReference type="KEGG" id="lcre:Pla8534_01910"/>
<dbReference type="EMBL" id="CP036433">
    <property type="protein sequence ID" value="QDU92443.1"/>
    <property type="molecule type" value="Genomic_DNA"/>
</dbReference>
<evidence type="ECO:0000313" key="1">
    <source>
        <dbReference type="EMBL" id="QDU92443.1"/>
    </source>
</evidence>
<dbReference type="Proteomes" id="UP000317648">
    <property type="component" value="Chromosome"/>
</dbReference>
<evidence type="ECO:0008006" key="3">
    <source>
        <dbReference type="Google" id="ProtNLM"/>
    </source>
</evidence>
<name>A0A518DKS7_9BACT</name>
<dbReference type="OrthoDB" id="293643at2"/>
<accession>A0A518DKS7</accession>
<dbReference type="Gene3D" id="3.40.720.10">
    <property type="entry name" value="Alkaline Phosphatase, subunit A"/>
    <property type="match status" value="1"/>
</dbReference>
<dbReference type="PANTHER" id="PTHR43737">
    <property type="entry name" value="BLL7424 PROTEIN"/>
    <property type="match status" value="1"/>
</dbReference>
<dbReference type="InterPro" id="IPR006311">
    <property type="entry name" value="TAT_signal"/>
</dbReference>
<keyword evidence="2" id="KW-1185">Reference proteome</keyword>